<dbReference type="InterPro" id="IPR036865">
    <property type="entry name" value="CRAL-TRIO_dom_sf"/>
</dbReference>
<feature type="compositionally biased region" description="Pro residues" evidence="1">
    <location>
        <begin position="85"/>
        <end position="100"/>
    </location>
</feature>
<dbReference type="Gene3D" id="3.40.525.10">
    <property type="entry name" value="CRAL-TRIO lipid binding domain"/>
    <property type="match status" value="1"/>
</dbReference>
<dbReference type="InterPro" id="IPR001251">
    <property type="entry name" value="CRAL-TRIO_dom"/>
</dbReference>
<sequence length="482" mass="51549">MCLLRTASAHPGLSPVSGLVPGAQRAEHWSRNASHSLTSTRRPNSEASTERVVLSLTCTVGGCRVSLPLLSLPPRSSPGRAAPGVAPPPRPATPPPPPSLKSPFLSQLQSALPTGTTERLGSCGEPVDGVFLQRWLSARKGSVPAAAADITAHADWRWSFLGPQGVTVADVAADLAAGKAYFQGLSRDGCPVLVLRAARFSGDAPDTQATKRLMCFLMDRVGPMHDPVLNPLGQMRVLFDLSGLNTRGLDGLYKSLLAVFEVLQQHYPERLRCLYFLSAPMLFWGVWRLLSAFVDPVTREKIRFVPGGNRGKAELLADIPEKVLPDAFGGAVPFIPVLEGLNLCRSGASPPRASPVADAQPSRRGSEHGLGAAHGFRPSRWSVAHALRLRRRSDSCSRGGGEGPEAAAPGLRRRAHATHSHAPRRLAAALADRGTLGPRSVALLLLAFLLLQALLWRALFPGHQWWGREHTGHGSSTSLLVL</sequence>
<feature type="region of interest" description="Disordered" evidence="1">
    <location>
        <begin position="72"/>
        <end position="104"/>
    </location>
</feature>
<feature type="region of interest" description="Disordered" evidence="1">
    <location>
        <begin position="392"/>
        <end position="419"/>
    </location>
</feature>
<feature type="region of interest" description="Disordered" evidence="1">
    <location>
        <begin position="349"/>
        <end position="375"/>
    </location>
</feature>
<evidence type="ECO:0000256" key="1">
    <source>
        <dbReference type="SAM" id="MobiDB-lite"/>
    </source>
</evidence>
<dbReference type="EMBL" id="GDKF01003404">
    <property type="protein sequence ID" value="JAT75218.1"/>
    <property type="molecule type" value="Transcribed_RNA"/>
</dbReference>
<dbReference type="Pfam" id="PF00650">
    <property type="entry name" value="CRAL_TRIO"/>
    <property type="match status" value="1"/>
</dbReference>
<protein>
    <recommendedName>
        <fullName evidence="2">CRAL-TRIO domain-containing protein</fullName>
    </recommendedName>
</protein>
<dbReference type="PANTHER" id="PTHR46277:SF3">
    <property type="entry name" value="BINDING PROTEIN, PUTATIVE-RELATED"/>
    <property type="match status" value="1"/>
</dbReference>
<evidence type="ECO:0000259" key="2">
    <source>
        <dbReference type="PROSITE" id="PS50191"/>
    </source>
</evidence>
<dbReference type="PROSITE" id="PS50191">
    <property type="entry name" value="CRAL_TRIO"/>
    <property type="match status" value="1"/>
</dbReference>
<name>A0A1D2A7T8_AUXPR</name>
<evidence type="ECO:0000313" key="3">
    <source>
        <dbReference type="EMBL" id="JAT75218.1"/>
    </source>
</evidence>
<feature type="compositionally biased region" description="Polar residues" evidence="1">
    <location>
        <begin position="31"/>
        <end position="47"/>
    </location>
</feature>
<dbReference type="PANTHER" id="PTHR46277">
    <property type="entry name" value="OS03G0850700 PROTEIN"/>
    <property type="match status" value="1"/>
</dbReference>
<gene>
    <name evidence="3" type="ORF">g.41409</name>
</gene>
<dbReference type="SUPFAM" id="SSF52087">
    <property type="entry name" value="CRAL/TRIO domain"/>
    <property type="match status" value="1"/>
</dbReference>
<feature type="compositionally biased region" description="Low complexity" evidence="1">
    <location>
        <begin position="72"/>
        <end position="84"/>
    </location>
</feature>
<reference evidence="3" key="1">
    <citation type="submission" date="2015-08" db="EMBL/GenBank/DDBJ databases">
        <authorList>
            <person name="Babu N.S."/>
            <person name="Beckwith C.J."/>
            <person name="Beseler K.G."/>
            <person name="Brison A."/>
            <person name="Carone J.V."/>
            <person name="Caskin T.P."/>
            <person name="Diamond M."/>
            <person name="Durham M.E."/>
            <person name="Foxe J.M."/>
            <person name="Go M."/>
            <person name="Henderson B.A."/>
            <person name="Jones I.B."/>
            <person name="McGettigan J.A."/>
            <person name="Micheletti S.J."/>
            <person name="Nasrallah M.E."/>
            <person name="Ortiz D."/>
            <person name="Piller C.R."/>
            <person name="Privatt S.R."/>
            <person name="Schneider S.L."/>
            <person name="Sharp S."/>
            <person name="Smith T.C."/>
            <person name="Stanton J.D."/>
            <person name="Ullery H.E."/>
            <person name="Wilson R.J."/>
            <person name="Serrano M.G."/>
            <person name="Buck G."/>
            <person name="Lee V."/>
            <person name="Wang Y."/>
            <person name="Carvalho R."/>
            <person name="Voegtly L."/>
            <person name="Shi R."/>
            <person name="Duckworth R."/>
            <person name="Johnson A."/>
            <person name="Loviza R."/>
            <person name="Walstead R."/>
            <person name="Shah Z."/>
            <person name="Kiflezghi M."/>
            <person name="Wade K."/>
            <person name="Ball S.L."/>
            <person name="Bradley K.W."/>
            <person name="Asai D.J."/>
            <person name="Bowman C.A."/>
            <person name="Russell D.A."/>
            <person name="Pope W.H."/>
            <person name="Jacobs-Sera D."/>
            <person name="Hendrix R.W."/>
            <person name="Hatfull G.F."/>
        </authorList>
    </citation>
    <scope>NUCLEOTIDE SEQUENCE</scope>
</reference>
<feature type="region of interest" description="Disordered" evidence="1">
    <location>
        <begin position="24"/>
        <end position="48"/>
    </location>
</feature>
<proteinExistence type="predicted"/>
<organism evidence="3">
    <name type="scientific">Auxenochlorella protothecoides</name>
    <name type="common">Green microalga</name>
    <name type="synonym">Chlorella protothecoides</name>
    <dbReference type="NCBI Taxonomy" id="3075"/>
    <lineage>
        <taxon>Eukaryota</taxon>
        <taxon>Viridiplantae</taxon>
        <taxon>Chlorophyta</taxon>
        <taxon>core chlorophytes</taxon>
        <taxon>Trebouxiophyceae</taxon>
        <taxon>Chlorellales</taxon>
        <taxon>Chlorellaceae</taxon>
        <taxon>Auxenochlorella</taxon>
    </lineage>
</organism>
<dbReference type="SMART" id="SM00516">
    <property type="entry name" value="SEC14"/>
    <property type="match status" value="1"/>
</dbReference>
<accession>A0A1D2A7T8</accession>
<feature type="domain" description="CRAL-TRIO" evidence="2">
    <location>
        <begin position="168"/>
        <end position="336"/>
    </location>
</feature>
<dbReference type="CDD" id="cd00170">
    <property type="entry name" value="SEC14"/>
    <property type="match status" value="1"/>
</dbReference>
<dbReference type="AlphaFoldDB" id="A0A1D2A7T8"/>